<accession>A0A7X5J993</accession>
<evidence type="ECO:0000256" key="1">
    <source>
        <dbReference type="SAM" id="SignalP"/>
    </source>
</evidence>
<comment type="caution">
    <text evidence="3">The sequence shown here is derived from an EMBL/GenBank/DDBJ whole genome shotgun (WGS) entry which is preliminary data.</text>
</comment>
<dbReference type="PANTHER" id="PTHR35535:SF1">
    <property type="entry name" value="HEAT SHOCK PROTEIN HSLJ"/>
    <property type="match status" value="1"/>
</dbReference>
<feature type="domain" description="DUF306" evidence="2">
    <location>
        <begin position="30"/>
        <end position="130"/>
    </location>
</feature>
<feature type="chain" id="PRO_5031178629" evidence="1">
    <location>
        <begin position="20"/>
        <end position="134"/>
    </location>
</feature>
<evidence type="ECO:0000313" key="3">
    <source>
        <dbReference type="EMBL" id="NBN78075.1"/>
    </source>
</evidence>
<dbReference type="PANTHER" id="PTHR35535">
    <property type="entry name" value="HEAT SHOCK PROTEIN HSLJ"/>
    <property type="match status" value="1"/>
</dbReference>
<dbReference type="InterPro" id="IPR038670">
    <property type="entry name" value="HslJ-like_sf"/>
</dbReference>
<name>A0A7X5J993_9HYPH</name>
<dbReference type="Gene3D" id="2.40.128.270">
    <property type="match status" value="1"/>
</dbReference>
<keyword evidence="4" id="KW-1185">Reference proteome</keyword>
<proteinExistence type="predicted"/>
<dbReference type="Proteomes" id="UP000586722">
    <property type="component" value="Unassembled WGS sequence"/>
</dbReference>
<sequence>MSLPIALAIVMSLSFSAKADEPALPFDLVGKWLAEDIGGKGVIDTAQTILEIEEAGTVSGSTGCNTVFGQVTQGAGLLKIGPLALTRKACAPAVMDQERKFVDAINATVDYRSERGKLILLNAKAETVAVLTLM</sequence>
<protein>
    <submittedName>
        <fullName evidence="3">META domain-containing protein</fullName>
    </submittedName>
</protein>
<keyword evidence="1" id="KW-0732">Signal</keyword>
<evidence type="ECO:0000259" key="2">
    <source>
        <dbReference type="Pfam" id="PF03724"/>
    </source>
</evidence>
<evidence type="ECO:0000313" key="4">
    <source>
        <dbReference type="Proteomes" id="UP000586722"/>
    </source>
</evidence>
<gene>
    <name evidence="3" type="ORF">GWI72_07325</name>
</gene>
<organism evidence="3 4">
    <name type="scientific">Pannonibacter tanglangensis</name>
    <dbReference type="NCBI Taxonomy" id="2750084"/>
    <lineage>
        <taxon>Bacteria</taxon>
        <taxon>Pseudomonadati</taxon>
        <taxon>Pseudomonadota</taxon>
        <taxon>Alphaproteobacteria</taxon>
        <taxon>Hyphomicrobiales</taxon>
        <taxon>Stappiaceae</taxon>
        <taxon>Pannonibacter</taxon>
    </lineage>
</organism>
<dbReference type="Pfam" id="PF03724">
    <property type="entry name" value="META"/>
    <property type="match status" value="1"/>
</dbReference>
<reference evidence="4" key="1">
    <citation type="submission" date="2020-01" db="EMBL/GenBank/DDBJ databases">
        <authorList>
            <person name="Fang Y."/>
            <person name="Sun R."/>
            <person name="Nie L."/>
            <person name="He J."/>
            <person name="Hao L."/>
            <person name="Wang L."/>
            <person name="Su S."/>
            <person name="Lv E."/>
            <person name="Zhang Z."/>
            <person name="Xie R."/>
            <person name="Liu H."/>
        </authorList>
    </citation>
    <scope>NUCLEOTIDE SEQUENCE [LARGE SCALE GENOMIC DNA]</scope>
    <source>
        <strain evidence="4">XCT-53</strain>
    </source>
</reference>
<dbReference type="AlphaFoldDB" id="A0A7X5J993"/>
<feature type="signal peptide" evidence="1">
    <location>
        <begin position="1"/>
        <end position="19"/>
    </location>
</feature>
<dbReference type="EMBL" id="JAABLQ010000001">
    <property type="protein sequence ID" value="NBN78075.1"/>
    <property type="molecule type" value="Genomic_DNA"/>
</dbReference>
<dbReference type="InterPro" id="IPR053147">
    <property type="entry name" value="Hsp_HslJ-like"/>
</dbReference>
<dbReference type="InterPro" id="IPR005184">
    <property type="entry name" value="DUF306_Meta_HslJ"/>
</dbReference>